<evidence type="ECO:0000256" key="2">
    <source>
        <dbReference type="ARBA" id="ARBA00022692"/>
    </source>
</evidence>
<dbReference type="InterPro" id="IPR018108">
    <property type="entry name" value="MCP_transmembrane"/>
</dbReference>
<dbReference type="SUPFAM" id="SSF103506">
    <property type="entry name" value="Mitochondrial carrier"/>
    <property type="match status" value="1"/>
</dbReference>
<evidence type="ECO:0000256" key="5">
    <source>
        <dbReference type="PROSITE-ProRule" id="PRU00282"/>
    </source>
</evidence>
<evidence type="ECO:0000313" key="8">
    <source>
        <dbReference type="Proteomes" id="UP001374535"/>
    </source>
</evidence>
<gene>
    <name evidence="7" type="ORF">V8G54_017409</name>
</gene>
<keyword evidence="2 5" id="KW-0812">Transmembrane</keyword>
<feature type="repeat" description="Solcar" evidence="5">
    <location>
        <begin position="132"/>
        <end position="220"/>
    </location>
</feature>
<keyword evidence="6" id="KW-0813">Transport</keyword>
<evidence type="ECO:0000313" key="7">
    <source>
        <dbReference type="EMBL" id="WVZ12879.1"/>
    </source>
</evidence>
<accession>A0AAQ3RYP9</accession>
<dbReference type="GO" id="GO:0016020">
    <property type="term" value="C:membrane"/>
    <property type="evidence" value="ECO:0007669"/>
    <property type="project" value="UniProtKB-SubCell"/>
</dbReference>
<keyword evidence="4 5" id="KW-0472">Membrane</keyword>
<evidence type="ECO:0000256" key="1">
    <source>
        <dbReference type="ARBA" id="ARBA00004141"/>
    </source>
</evidence>
<dbReference type="InterPro" id="IPR023395">
    <property type="entry name" value="MCP_dom_sf"/>
</dbReference>
<sequence length="294" mass="33942">MDAMGVGLPEWVRKTKPQITPITAFTGESNHETKQPLLVGEKERPNRWFNGDWKMTKSSTEMEKRVRSKYKTQRTLSSLMGEAQRWWTKNHWREAEKKRSSSMCIKTAKLKFSDFYFPNLPLALLNLEEAQLTPILRLGARACAGIISISATYPMDMVRGRLIVQTEASPCQYREIYHALSTVLREEGPRALYKGWLPRALSELIPDFTISNPNSTFSKGYAKLLEIGEGKDFKPRNGRWNLTNKVTGWEFRVLGFWHFEMVSKETGINNGRIIQQGISWFEKNGKDEEEKIKC</sequence>
<dbReference type="AlphaFoldDB" id="A0AAQ3RYP9"/>
<reference evidence="7 8" key="1">
    <citation type="journal article" date="2023" name="Life. Sci Alliance">
        <title>Evolutionary insights into 3D genome organization and epigenetic landscape of Vigna mungo.</title>
        <authorList>
            <person name="Junaid A."/>
            <person name="Singh B."/>
            <person name="Bhatia S."/>
        </authorList>
    </citation>
    <scope>NUCLEOTIDE SEQUENCE [LARGE SCALE GENOMIC DNA]</scope>
    <source>
        <strain evidence="7">Urdbean</strain>
    </source>
</reference>
<dbReference type="Gene3D" id="1.50.40.10">
    <property type="entry name" value="Mitochondrial carrier domain"/>
    <property type="match status" value="1"/>
</dbReference>
<comment type="subcellular location">
    <subcellularLocation>
        <location evidence="1">Membrane</location>
        <topology evidence="1">Multi-pass membrane protein</topology>
    </subcellularLocation>
</comment>
<evidence type="ECO:0000256" key="6">
    <source>
        <dbReference type="RuleBase" id="RU000488"/>
    </source>
</evidence>
<organism evidence="7 8">
    <name type="scientific">Vigna mungo</name>
    <name type="common">Black gram</name>
    <name type="synonym">Phaseolus mungo</name>
    <dbReference type="NCBI Taxonomy" id="3915"/>
    <lineage>
        <taxon>Eukaryota</taxon>
        <taxon>Viridiplantae</taxon>
        <taxon>Streptophyta</taxon>
        <taxon>Embryophyta</taxon>
        <taxon>Tracheophyta</taxon>
        <taxon>Spermatophyta</taxon>
        <taxon>Magnoliopsida</taxon>
        <taxon>eudicotyledons</taxon>
        <taxon>Gunneridae</taxon>
        <taxon>Pentapetalae</taxon>
        <taxon>rosids</taxon>
        <taxon>fabids</taxon>
        <taxon>Fabales</taxon>
        <taxon>Fabaceae</taxon>
        <taxon>Papilionoideae</taxon>
        <taxon>50 kb inversion clade</taxon>
        <taxon>NPAAA clade</taxon>
        <taxon>indigoferoid/millettioid clade</taxon>
        <taxon>Phaseoleae</taxon>
        <taxon>Vigna</taxon>
    </lineage>
</organism>
<name>A0AAQ3RYP9_VIGMU</name>
<dbReference type="EMBL" id="CP144696">
    <property type="protein sequence ID" value="WVZ12879.1"/>
    <property type="molecule type" value="Genomic_DNA"/>
</dbReference>
<evidence type="ECO:0000256" key="3">
    <source>
        <dbReference type="ARBA" id="ARBA00022737"/>
    </source>
</evidence>
<keyword evidence="8" id="KW-1185">Reference proteome</keyword>
<dbReference type="Pfam" id="PF00153">
    <property type="entry name" value="Mito_carr"/>
    <property type="match status" value="1"/>
</dbReference>
<comment type="similarity">
    <text evidence="6">Belongs to the mitochondrial carrier (TC 2.A.29) family.</text>
</comment>
<evidence type="ECO:0000256" key="4">
    <source>
        <dbReference type="ARBA" id="ARBA00023136"/>
    </source>
</evidence>
<protein>
    <submittedName>
        <fullName evidence="7">Uncharacterized protein</fullName>
    </submittedName>
</protein>
<dbReference type="PANTHER" id="PTHR24089">
    <property type="entry name" value="SOLUTE CARRIER FAMILY 25"/>
    <property type="match status" value="1"/>
</dbReference>
<proteinExistence type="inferred from homology"/>
<keyword evidence="3" id="KW-0677">Repeat</keyword>
<dbReference type="Proteomes" id="UP001374535">
    <property type="component" value="Chromosome 5"/>
</dbReference>
<dbReference type="PROSITE" id="PS50920">
    <property type="entry name" value="SOLCAR"/>
    <property type="match status" value="1"/>
</dbReference>